<dbReference type="KEGG" id="saci:Sinac_2395"/>
<dbReference type="Pfam" id="PF01757">
    <property type="entry name" value="Acyl_transf_3"/>
    <property type="match status" value="1"/>
</dbReference>
<dbReference type="STRING" id="886293.Sinac_2395"/>
<dbReference type="RefSeq" id="WP_015245859.1">
    <property type="nucleotide sequence ID" value="NC_019892.1"/>
</dbReference>
<evidence type="ECO:0000313" key="3">
    <source>
        <dbReference type="EMBL" id="AGA26706.1"/>
    </source>
</evidence>
<dbReference type="GO" id="GO:0016020">
    <property type="term" value="C:membrane"/>
    <property type="evidence" value="ECO:0007669"/>
    <property type="project" value="TreeGrafter"/>
</dbReference>
<sequence>MSIANASPPDLVGPVRLAFLDGIRGLAALYVTLHHAALMIPPGGLSGPGLAVRFFLRHGHGAVAVFIVLSGYCLMLPTARDPSGHYPTSFGTFLRRRARRILPPYFGSLVFCWVLIALIPDLGHPASRPWDRALPAFRPGVIASHLFLVHNLSERWLFKIEPPLWSVATEWQIYFLFPVLVGLWRRCGLLAAIAGGFAIGYAVAALAIPLKNPALRELCPWFAGLFTLGMASALAAHRHPSVSENRWIRGGLVAVGLGLVAITCAGLAIAGTDDRNFMLIDPLIGVLMAGLLVRWSRRALPTAVGPRLPLLRLLEGQVAVALGTISFSLYLIHYPLLALGDAVLRRWQFSPDARLWVLVLVASPAILLAAALFHLVFERPFQSRSLQPAGEPLGNRSGRTIVSISGQRCASGANRAEKARLHASEP</sequence>
<dbReference type="GO" id="GO:0009103">
    <property type="term" value="P:lipopolysaccharide biosynthetic process"/>
    <property type="evidence" value="ECO:0007669"/>
    <property type="project" value="TreeGrafter"/>
</dbReference>
<dbReference type="PANTHER" id="PTHR23028:SF53">
    <property type="entry name" value="ACYL_TRANSF_3 DOMAIN-CONTAINING PROTEIN"/>
    <property type="match status" value="1"/>
</dbReference>
<dbReference type="HOGENOM" id="CLU_005679_2_4_0"/>
<keyword evidence="3" id="KW-0012">Acyltransferase</keyword>
<feature type="domain" description="Acyltransferase 3" evidence="2">
    <location>
        <begin position="18"/>
        <end position="372"/>
    </location>
</feature>
<feature type="transmembrane region" description="Helical" evidence="1">
    <location>
        <begin position="356"/>
        <end position="377"/>
    </location>
</feature>
<keyword evidence="1" id="KW-0472">Membrane</keyword>
<accession>L0DDF6</accession>
<keyword evidence="4" id="KW-1185">Reference proteome</keyword>
<keyword evidence="3" id="KW-0808">Transferase</keyword>
<feature type="transmembrane region" description="Helical" evidence="1">
    <location>
        <begin position="101"/>
        <end position="119"/>
    </location>
</feature>
<keyword evidence="1" id="KW-1133">Transmembrane helix</keyword>
<feature type="transmembrane region" description="Helical" evidence="1">
    <location>
        <begin position="61"/>
        <end position="80"/>
    </location>
</feature>
<protein>
    <submittedName>
        <fullName evidence="3">Putative acyltransferase</fullName>
    </submittedName>
</protein>
<dbReference type="InterPro" id="IPR050879">
    <property type="entry name" value="Acyltransferase_3"/>
</dbReference>
<dbReference type="OrthoDB" id="9796461at2"/>
<feature type="transmembrane region" description="Helical" evidence="1">
    <location>
        <begin position="316"/>
        <end position="336"/>
    </location>
</feature>
<name>L0DDF6_SINAD</name>
<feature type="transmembrane region" description="Helical" evidence="1">
    <location>
        <begin position="164"/>
        <end position="184"/>
    </location>
</feature>
<dbReference type="Proteomes" id="UP000010798">
    <property type="component" value="Chromosome"/>
</dbReference>
<feature type="transmembrane region" description="Helical" evidence="1">
    <location>
        <begin position="277"/>
        <end position="295"/>
    </location>
</feature>
<dbReference type="GO" id="GO:0016747">
    <property type="term" value="F:acyltransferase activity, transferring groups other than amino-acyl groups"/>
    <property type="evidence" value="ECO:0007669"/>
    <property type="project" value="InterPro"/>
</dbReference>
<feature type="transmembrane region" description="Helical" evidence="1">
    <location>
        <begin position="248"/>
        <end position="271"/>
    </location>
</feature>
<organism evidence="3 4">
    <name type="scientific">Singulisphaera acidiphila (strain ATCC BAA-1392 / DSM 18658 / VKM B-2454 / MOB10)</name>
    <dbReference type="NCBI Taxonomy" id="886293"/>
    <lineage>
        <taxon>Bacteria</taxon>
        <taxon>Pseudomonadati</taxon>
        <taxon>Planctomycetota</taxon>
        <taxon>Planctomycetia</taxon>
        <taxon>Isosphaerales</taxon>
        <taxon>Isosphaeraceae</taxon>
        <taxon>Singulisphaera</taxon>
    </lineage>
</organism>
<evidence type="ECO:0000256" key="1">
    <source>
        <dbReference type="SAM" id="Phobius"/>
    </source>
</evidence>
<feature type="transmembrane region" description="Helical" evidence="1">
    <location>
        <begin position="189"/>
        <end position="208"/>
    </location>
</feature>
<dbReference type="eggNOG" id="COG1835">
    <property type="taxonomic scope" value="Bacteria"/>
</dbReference>
<dbReference type="EMBL" id="CP003364">
    <property type="protein sequence ID" value="AGA26706.1"/>
    <property type="molecule type" value="Genomic_DNA"/>
</dbReference>
<dbReference type="PANTHER" id="PTHR23028">
    <property type="entry name" value="ACETYLTRANSFERASE"/>
    <property type="match status" value="1"/>
</dbReference>
<proteinExistence type="predicted"/>
<evidence type="ECO:0000313" key="4">
    <source>
        <dbReference type="Proteomes" id="UP000010798"/>
    </source>
</evidence>
<feature type="transmembrane region" description="Helical" evidence="1">
    <location>
        <begin position="220"/>
        <end position="236"/>
    </location>
</feature>
<evidence type="ECO:0000259" key="2">
    <source>
        <dbReference type="Pfam" id="PF01757"/>
    </source>
</evidence>
<reference evidence="3 4" key="1">
    <citation type="submission" date="2012-02" db="EMBL/GenBank/DDBJ databases">
        <title>Complete sequence of chromosome of Singulisphaera acidiphila DSM 18658.</title>
        <authorList>
            <consortium name="US DOE Joint Genome Institute (JGI-PGF)"/>
            <person name="Lucas S."/>
            <person name="Copeland A."/>
            <person name="Lapidus A."/>
            <person name="Glavina del Rio T."/>
            <person name="Dalin E."/>
            <person name="Tice H."/>
            <person name="Bruce D."/>
            <person name="Goodwin L."/>
            <person name="Pitluck S."/>
            <person name="Peters L."/>
            <person name="Ovchinnikova G."/>
            <person name="Chertkov O."/>
            <person name="Kyrpides N."/>
            <person name="Mavromatis K."/>
            <person name="Ivanova N."/>
            <person name="Brettin T."/>
            <person name="Detter J.C."/>
            <person name="Han C."/>
            <person name="Larimer F."/>
            <person name="Land M."/>
            <person name="Hauser L."/>
            <person name="Markowitz V."/>
            <person name="Cheng J.-F."/>
            <person name="Hugenholtz P."/>
            <person name="Woyke T."/>
            <person name="Wu D."/>
            <person name="Tindall B."/>
            <person name="Pomrenke H."/>
            <person name="Brambilla E."/>
            <person name="Klenk H.-P."/>
            <person name="Eisen J.A."/>
        </authorList>
    </citation>
    <scope>NUCLEOTIDE SEQUENCE [LARGE SCALE GENOMIC DNA]</scope>
    <source>
        <strain evidence="4">ATCC BAA-1392 / DSM 18658 / VKM B-2454 / MOB10</strain>
    </source>
</reference>
<gene>
    <name evidence="3" type="ordered locus">Sinac_2395</name>
</gene>
<dbReference type="AlphaFoldDB" id="L0DDF6"/>
<keyword evidence="1" id="KW-0812">Transmembrane</keyword>
<dbReference type="InterPro" id="IPR002656">
    <property type="entry name" value="Acyl_transf_3_dom"/>
</dbReference>